<feature type="transmembrane region" description="Helical" evidence="1">
    <location>
        <begin position="88"/>
        <end position="114"/>
    </location>
</feature>
<sequence length="196" mass="21520">MKTKLKYVPFAIASSIVSIIALIGTYIVYSSLNQLMNGEGDYFSTLSSFSMSSLSNGAKLFGFGCLAVAVVSIILIVYYIYEERKLSIIITAVIGIIEFILFVHFFDTIGSALSNIGSYLFGSDFSYNDILGSMHGSLLLVLLVSLIGAIINIVILLQMYHVIHISFLQPYMPSLQMQTQTVVEPETKQDEGGESQ</sequence>
<dbReference type="RefSeq" id="WP_087358337.1">
    <property type="nucleotide sequence ID" value="NZ_NFLJ01000022.1"/>
</dbReference>
<dbReference type="AlphaFoldDB" id="A0A1Y4SVM2"/>
<dbReference type="OrthoDB" id="10012988at2"/>
<evidence type="ECO:0000313" key="2">
    <source>
        <dbReference type="EMBL" id="OUQ33954.1"/>
    </source>
</evidence>
<dbReference type="Proteomes" id="UP000195305">
    <property type="component" value="Unassembled WGS sequence"/>
</dbReference>
<evidence type="ECO:0000313" key="3">
    <source>
        <dbReference type="Proteomes" id="UP000195305"/>
    </source>
</evidence>
<keyword evidence="1" id="KW-0812">Transmembrane</keyword>
<organism evidence="2 3">
    <name type="scientific">Massilimicrobiota timonensis</name>
    <dbReference type="NCBI Taxonomy" id="1776392"/>
    <lineage>
        <taxon>Bacteria</taxon>
        <taxon>Bacillati</taxon>
        <taxon>Bacillota</taxon>
        <taxon>Erysipelotrichia</taxon>
        <taxon>Erysipelotrichales</taxon>
        <taxon>Erysipelotrichaceae</taxon>
        <taxon>Massilimicrobiota</taxon>
    </lineage>
</organism>
<evidence type="ECO:0000256" key="1">
    <source>
        <dbReference type="SAM" id="Phobius"/>
    </source>
</evidence>
<protein>
    <submittedName>
        <fullName evidence="2">Uncharacterized protein</fullName>
    </submittedName>
</protein>
<reference evidence="2 3" key="1">
    <citation type="journal article" date="2018" name="BMC Genomics">
        <title>Whole genome sequencing and function prediction of 133 gut anaerobes isolated from chicken caecum in pure cultures.</title>
        <authorList>
            <person name="Medvecky M."/>
            <person name="Cejkova D."/>
            <person name="Polansky O."/>
            <person name="Karasova D."/>
            <person name="Kubasova T."/>
            <person name="Cizek A."/>
            <person name="Rychlik I."/>
        </authorList>
    </citation>
    <scope>NUCLEOTIDE SEQUENCE [LARGE SCALE GENOMIC DNA]</scope>
    <source>
        <strain evidence="2 3">An13</strain>
    </source>
</reference>
<feature type="transmembrane region" description="Helical" evidence="1">
    <location>
        <begin position="134"/>
        <end position="157"/>
    </location>
</feature>
<gene>
    <name evidence="2" type="ORF">B5E75_08430</name>
</gene>
<proteinExistence type="predicted"/>
<accession>A0A1Y4SVM2</accession>
<feature type="transmembrane region" description="Helical" evidence="1">
    <location>
        <begin position="60"/>
        <end position="81"/>
    </location>
</feature>
<keyword evidence="3" id="KW-1185">Reference proteome</keyword>
<comment type="caution">
    <text evidence="2">The sequence shown here is derived from an EMBL/GenBank/DDBJ whole genome shotgun (WGS) entry which is preliminary data.</text>
</comment>
<keyword evidence="1" id="KW-1133">Transmembrane helix</keyword>
<dbReference type="EMBL" id="NFLJ01000022">
    <property type="protein sequence ID" value="OUQ33954.1"/>
    <property type="molecule type" value="Genomic_DNA"/>
</dbReference>
<feature type="transmembrane region" description="Helical" evidence="1">
    <location>
        <begin position="7"/>
        <end position="29"/>
    </location>
</feature>
<keyword evidence="1" id="KW-0472">Membrane</keyword>
<name>A0A1Y4SVM2_9FIRM</name>